<keyword evidence="2" id="KW-1185">Reference proteome</keyword>
<dbReference type="EMBL" id="JAGGJR010000009">
    <property type="protein sequence ID" value="MBP1875192.1"/>
    <property type="molecule type" value="Genomic_DNA"/>
</dbReference>
<gene>
    <name evidence="1" type="ORF">J2Z19_004925</name>
</gene>
<organism evidence="1 2">
    <name type="scientific">Ensifer adhaerens</name>
    <name type="common">Sinorhizobium morelense</name>
    <dbReference type="NCBI Taxonomy" id="106592"/>
    <lineage>
        <taxon>Bacteria</taxon>
        <taxon>Pseudomonadati</taxon>
        <taxon>Pseudomonadota</taxon>
        <taxon>Alphaproteobacteria</taxon>
        <taxon>Hyphomicrobiales</taxon>
        <taxon>Rhizobiaceae</taxon>
        <taxon>Sinorhizobium/Ensifer group</taxon>
        <taxon>Ensifer</taxon>
    </lineage>
</organism>
<sequence length="92" mass="10374">MTISIRPSRPSDFQRTFDIWRSAVVATHDFLSAEDFAAIEEMVATHYLPQAELWIAADADDVALGFMGMSSFPPVGFPAHVRHLAQRRRRDA</sequence>
<reference evidence="1" key="1">
    <citation type="submission" date="2021-03" db="EMBL/GenBank/DDBJ databases">
        <title>Genomic Encyclopedia of Type Strains, Phase IV (KMG-IV): sequencing the most valuable type-strain genomes for metagenomic binning, comparative biology and taxonomic classification.</title>
        <authorList>
            <person name="Goeker M."/>
        </authorList>
    </citation>
    <scope>NUCLEOTIDE SEQUENCE</scope>
    <source>
        <strain evidence="1">DSM 18131</strain>
    </source>
</reference>
<accession>A0ACC5T250</accession>
<proteinExistence type="predicted"/>
<evidence type="ECO:0000313" key="1">
    <source>
        <dbReference type="EMBL" id="MBP1875192.1"/>
    </source>
</evidence>
<comment type="caution">
    <text evidence="1">The sequence shown here is derived from an EMBL/GenBank/DDBJ whole genome shotgun (WGS) entry which is preliminary data.</text>
</comment>
<protein>
    <submittedName>
        <fullName evidence="1">Uncharacterized protein</fullName>
    </submittedName>
</protein>
<evidence type="ECO:0000313" key="2">
    <source>
        <dbReference type="Proteomes" id="UP000823773"/>
    </source>
</evidence>
<dbReference type="Proteomes" id="UP000823773">
    <property type="component" value="Unassembled WGS sequence"/>
</dbReference>
<name>A0ACC5T250_ENSAD</name>